<dbReference type="EMBL" id="JAVEPI010000004">
    <property type="protein sequence ID" value="KAK1442410.1"/>
    <property type="molecule type" value="Genomic_DNA"/>
</dbReference>
<sequence>MDQNYMLNPNGHESALGGKHQHSDVMANHRMEQQNQEYSPLQMGYNPGSMDVTPSQENNMPYIMPPIPLEQAQPSYGEGMGMYYQHPQYQMYESTPAYNANMLPYMPPQMQLLPQYEQFHPVPMPSVVPNYTQRTGYHDLTPVRGGQVQMVGRGGHRKQRNFICC</sequence>
<comment type="caution">
    <text evidence="1">The sequence shown here is derived from an EMBL/GenBank/DDBJ whole genome shotgun (WGS) entry which is preliminary data.</text>
</comment>
<evidence type="ECO:0000313" key="1">
    <source>
        <dbReference type="EMBL" id="KAK1442410.1"/>
    </source>
</evidence>
<name>A0AAD8P8B3_BABGI</name>
<organism evidence="1 2">
    <name type="scientific">Babesia gibsoni</name>
    <dbReference type="NCBI Taxonomy" id="33632"/>
    <lineage>
        <taxon>Eukaryota</taxon>
        <taxon>Sar</taxon>
        <taxon>Alveolata</taxon>
        <taxon>Apicomplexa</taxon>
        <taxon>Aconoidasida</taxon>
        <taxon>Piroplasmida</taxon>
        <taxon>Babesiidae</taxon>
        <taxon>Babesia</taxon>
    </lineage>
</organism>
<reference evidence="1" key="1">
    <citation type="submission" date="2023-08" db="EMBL/GenBank/DDBJ databases">
        <title>Draft sequence of the Babesia gibsoni genome.</title>
        <authorList>
            <person name="Yamagishi J.Y."/>
            <person name="Xuan X.X."/>
        </authorList>
    </citation>
    <scope>NUCLEOTIDE SEQUENCE</scope>
    <source>
        <strain evidence="1">Azabu</strain>
    </source>
</reference>
<evidence type="ECO:0000313" key="2">
    <source>
        <dbReference type="Proteomes" id="UP001230268"/>
    </source>
</evidence>
<protein>
    <submittedName>
        <fullName evidence="1">Uncharacterized protein</fullName>
    </submittedName>
</protein>
<proteinExistence type="predicted"/>
<dbReference type="AlphaFoldDB" id="A0AAD8P8B3"/>
<accession>A0AAD8P8B3</accession>
<keyword evidence="2" id="KW-1185">Reference proteome</keyword>
<gene>
    <name evidence="1" type="ORF">BgAZ_404400</name>
</gene>
<dbReference type="Proteomes" id="UP001230268">
    <property type="component" value="Unassembled WGS sequence"/>
</dbReference>